<dbReference type="Proteomes" id="UP000019666">
    <property type="component" value="Unassembled WGS sequence"/>
</dbReference>
<accession>A0A017HI98</accession>
<sequence>MTSSLGVRDHRVFLTEDELLLAEDLRGELERQEADVTGPLGTVADALEFLRMEPAPCLAVFDISLQDEMVCPMADVPRAQDVTFIFATGSDAQAIPPTNADVPRAGTPVELKHLVGTSGPDGAV</sequence>
<dbReference type="Gene3D" id="3.40.50.2300">
    <property type="match status" value="1"/>
</dbReference>
<evidence type="ECO:0000313" key="2">
    <source>
        <dbReference type="Proteomes" id="UP000019666"/>
    </source>
</evidence>
<organism evidence="1 2">
    <name type="scientific">Rubellimicrobium mesophilum DSM 19309</name>
    <dbReference type="NCBI Taxonomy" id="442562"/>
    <lineage>
        <taxon>Bacteria</taxon>
        <taxon>Pseudomonadati</taxon>
        <taxon>Pseudomonadota</taxon>
        <taxon>Alphaproteobacteria</taxon>
        <taxon>Rhodobacterales</taxon>
        <taxon>Roseobacteraceae</taxon>
        <taxon>Rubellimicrobium</taxon>
    </lineage>
</organism>
<reference evidence="1 2" key="1">
    <citation type="submission" date="2013-02" db="EMBL/GenBank/DDBJ databases">
        <authorList>
            <person name="Fiebig A."/>
            <person name="Goeker M."/>
            <person name="Klenk H.-P.P."/>
        </authorList>
    </citation>
    <scope>NUCLEOTIDE SEQUENCE [LARGE SCALE GENOMIC DNA]</scope>
    <source>
        <strain evidence="1 2">DSM 19309</strain>
    </source>
</reference>
<dbReference type="HOGENOM" id="CLU_000445_69_11_5"/>
<evidence type="ECO:0000313" key="1">
    <source>
        <dbReference type="EMBL" id="EYD74237.1"/>
    </source>
</evidence>
<dbReference type="AlphaFoldDB" id="A0A017HI98"/>
<dbReference type="InterPro" id="IPR011006">
    <property type="entry name" value="CheY-like_superfamily"/>
</dbReference>
<gene>
    <name evidence="1" type="ORF">Rumeso_04294</name>
</gene>
<proteinExistence type="predicted"/>
<protein>
    <submittedName>
        <fullName evidence="1">Response regulator receiver protein</fullName>
    </submittedName>
</protein>
<name>A0A017HI98_9RHOB</name>
<dbReference type="SUPFAM" id="SSF52172">
    <property type="entry name" value="CheY-like"/>
    <property type="match status" value="1"/>
</dbReference>
<comment type="caution">
    <text evidence="1">The sequence shown here is derived from an EMBL/GenBank/DDBJ whole genome shotgun (WGS) entry which is preliminary data.</text>
</comment>
<dbReference type="STRING" id="442562.Rumeso_04294"/>
<keyword evidence="2" id="KW-1185">Reference proteome</keyword>
<dbReference type="EMBL" id="AOSK01000120">
    <property type="protein sequence ID" value="EYD74237.1"/>
    <property type="molecule type" value="Genomic_DNA"/>
</dbReference>